<comment type="caution">
    <text evidence="3">The sequence shown here is derived from an EMBL/GenBank/DDBJ whole genome shotgun (WGS) entry which is preliminary data.</text>
</comment>
<dbReference type="PANTHER" id="PTHR33164">
    <property type="entry name" value="TRANSCRIPTIONAL REGULATOR, MARR FAMILY"/>
    <property type="match status" value="1"/>
</dbReference>
<feature type="region of interest" description="Disordered" evidence="1">
    <location>
        <begin position="141"/>
        <end position="169"/>
    </location>
</feature>
<dbReference type="Gene3D" id="1.10.10.10">
    <property type="entry name" value="Winged helix-like DNA-binding domain superfamily/Winged helix DNA-binding domain"/>
    <property type="match status" value="1"/>
</dbReference>
<dbReference type="InterPro" id="IPR036388">
    <property type="entry name" value="WH-like_DNA-bd_sf"/>
</dbReference>
<dbReference type="InterPro" id="IPR036390">
    <property type="entry name" value="WH_DNA-bd_sf"/>
</dbReference>
<organism evidence="3 4">
    <name type="scientific">Nocardioides oceani</name>
    <dbReference type="NCBI Taxonomy" id="3058369"/>
    <lineage>
        <taxon>Bacteria</taxon>
        <taxon>Bacillati</taxon>
        <taxon>Actinomycetota</taxon>
        <taxon>Actinomycetes</taxon>
        <taxon>Propionibacteriales</taxon>
        <taxon>Nocardioidaceae</taxon>
        <taxon>Nocardioides</taxon>
    </lineage>
</organism>
<evidence type="ECO:0000259" key="2">
    <source>
        <dbReference type="PROSITE" id="PS50995"/>
    </source>
</evidence>
<dbReference type="InterPro" id="IPR000835">
    <property type="entry name" value="HTH_MarR-typ"/>
</dbReference>
<dbReference type="Proteomes" id="UP001168620">
    <property type="component" value="Unassembled WGS sequence"/>
</dbReference>
<evidence type="ECO:0000256" key="1">
    <source>
        <dbReference type="SAM" id="MobiDB-lite"/>
    </source>
</evidence>
<dbReference type="PROSITE" id="PS50995">
    <property type="entry name" value="HTH_MARR_2"/>
    <property type="match status" value="1"/>
</dbReference>
<keyword evidence="4" id="KW-1185">Reference proteome</keyword>
<dbReference type="Pfam" id="PF12802">
    <property type="entry name" value="MarR_2"/>
    <property type="match status" value="1"/>
</dbReference>
<dbReference type="EMBL" id="JAUHJQ010000002">
    <property type="protein sequence ID" value="MDN4172438.1"/>
    <property type="molecule type" value="Genomic_DNA"/>
</dbReference>
<dbReference type="PANTHER" id="PTHR33164:SF43">
    <property type="entry name" value="HTH-TYPE TRANSCRIPTIONAL REPRESSOR YETL"/>
    <property type="match status" value="1"/>
</dbReference>
<protein>
    <submittedName>
        <fullName evidence="3">MarR family winged helix-turn-helix transcriptional regulator</fullName>
    </submittedName>
</protein>
<accession>A0ABT8FCN8</accession>
<dbReference type="SUPFAM" id="SSF46785">
    <property type="entry name" value="Winged helix' DNA-binding domain"/>
    <property type="match status" value="1"/>
</dbReference>
<dbReference type="RefSeq" id="WP_300951360.1">
    <property type="nucleotide sequence ID" value="NZ_JAUHJQ010000002.1"/>
</dbReference>
<name>A0ABT8FCN8_9ACTN</name>
<dbReference type="PRINTS" id="PR00598">
    <property type="entry name" value="HTHMARR"/>
</dbReference>
<gene>
    <name evidence="3" type="ORF">QWY28_05750</name>
</gene>
<sequence>MTDGRALMVALRELVEAGARMRHTVARAAGLGEHEMVALQHLSRRAIGPAELARLLGVSTAASTGIVDRLAARGHVVRRAHADDRRRTEVHLTESGRAEVLAHLSPMLTALRALEQEFDDHERAVVERYLLGATRALREVGEGAGSVSPEESPRSLPSPPRPPRRPTAR</sequence>
<evidence type="ECO:0000313" key="4">
    <source>
        <dbReference type="Proteomes" id="UP001168620"/>
    </source>
</evidence>
<feature type="domain" description="HTH marR-type" evidence="2">
    <location>
        <begin position="1"/>
        <end position="135"/>
    </location>
</feature>
<evidence type="ECO:0000313" key="3">
    <source>
        <dbReference type="EMBL" id="MDN4172438.1"/>
    </source>
</evidence>
<dbReference type="SMART" id="SM00347">
    <property type="entry name" value="HTH_MARR"/>
    <property type="match status" value="1"/>
</dbReference>
<proteinExistence type="predicted"/>
<dbReference type="InterPro" id="IPR039422">
    <property type="entry name" value="MarR/SlyA-like"/>
</dbReference>
<reference evidence="3" key="1">
    <citation type="submission" date="2023-06" db="EMBL/GenBank/DDBJ databases">
        <title>Draft genome sequence of Nocardioides sp. SOB77.</title>
        <authorList>
            <person name="Zhang G."/>
        </authorList>
    </citation>
    <scope>NUCLEOTIDE SEQUENCE</scope>
    <source>
        <strain evidence="3">SOB77</strain>
    </source>
</reference>